<dbReference type="InterPro" id="IPR050904">
    <property type="entry name" value="Adhesion/Biosynth-related"/>
</dbReference>
<sequence>MINSYYKHIVRLLLIGLLAVTACKKPWDDHNQLNSQELGKNLLDAIKEKPELSKFAGYLAQTGYDKVLASSKTYTVWAPDNIALQSLDASVPTDTAKLKAFIGNCIAPQVYFSTTVGQGLKIKTLNGKQIVFSTTTFEEASITSADRQVGNGVLHVVDKAILPKPNAAEFLKIYASGLSKQFTFLSKLEHTEIDTSKGVKMYTDPVTGRAVYQAGTTFPVQRNYYYQRVADLSREDSVCTYLVLNDAAFDQEKSKLKNYFKLDDANKADSLIQWSVLKDLTISGIKTPDQLAAGVTSLAGVKLQVAANAIVETRKLSNGIAYVINKLDYQMLENKIPTIVIEGENPDSIRTPSAVVRKIKRDNTGALFTDILASGITSTADPMYHLRYKTTAYSTKYKVIWRAINDIYTSNVSMKVDFGNNQTYPKAANPQLVSTGYKAIAPLINPTTGLVNPTAYNEVVLGEYTPDKYGTLYAFLVANTGASSTAPTALTLDYIKLVPVN</sequence>
<dbReference type="GO" id="GO:0005615">
    <property type="term" value="C:extracellular space"/>
    <property type="evidence" value="ECO:0007669"/>
    <property type="project" value="TreeGrafter"/>
</dbReference>
<dbReference type="Gene3D" id="2.30.180.10">
    <property type="entry name" value="FAS1 domain"/>
    <property type="match status" value="1"/>
</dbReference>
<dbReference type="EMBL" id="QAOQ01000001">
    <property type="protein sequence ID" value="PTR01434.1"/>
    <property type="molecule type" value="Genomic_DNA"/>
</dbReference>
<evidence type="ECO:0000259" key="1">
    <source>
        <dbReference type="PROSITE" id="PS50213"/>
    </source>
</evidence>
<proteinExistence type="predicted"/>
<reference evidence="2 3" key="1">
    <citation type="submission" date="2018-04" db="EMBL/GenBank/DDBJ databases">
        <title>Genomic Encyclopedia of Archaeal and Bacterial Type Strains, Phase II (KMG-II): from individual species to whole genera.</title>
        <authorList>
            <person name="Goeker M."/>
        </authorList>
    </citation>
    <scope>NUCLEOTIDE SEQUENCE [LARGE SCALE GENOMIC DNA]</scope>
    <source>
        <strain evidence="2 3">DSM 26809</strain>
    </source>
</reference>
<organism evidence="2 3">
    <name type="scientific">Mucilaginibacter yixingensis</name>
    <dbReference type="NCBI Taxonomy" id="1295612"/>
    <lineage>
        <taxon>Bacteria</taxon>
        <taxon>Pseudomonadati</taxon>
        <taxon>Bacteroidota</taxon>
        <taxon>Sphingobacteriia</taxon>
        <taxon>Sphingobacteriales</taxon>
        <taxon>Sphingobacteriaceae</taxon>
        <taxon>Mucilaginibacter</taxon>
    </lineage>
</organism>
<accession>A0A2T5JGB8</accession>
<dbReference type="PROSITE" id="PS50213">
    <property type="entry name" value="FAS1"/>
    <property type="match status" value="1"/>
</dbReference>
<dbReference type="PROSITE" id="PS51257">
    <property type="entry name" value="PROKAR_LIPOPROTEIN"/>
    <property type="match status" value="1"/>
</dbReference>
<dbReference type="InterPro" id="IPR000782">
    <property type="entry name" value="FAS1_domain"/>
</dbReference>
<keyword evidence="3" id="KW-1185">Reference proteome</keyword>
<feature type="domain" description="FAS1" evidence="1">
    <location>
        <begin position="39"/>
        <end position="161"/>
    </location>
</feature>
<dbReference type="PANTHER" id="PTHR10900:SF77">
    <property type="entry name" value="FI19380P1"/>
    <property type="match status" value="1"/>
</dbReference>
<dbReference type="OrthoDB" id="831756at2"/>
<dbReference type="Proteomes" id="UP000244168">
    <property type="component" value="Unassembled WGS sequence"/>
</dbReference>
<dbReference type="SUPFAM" id="SSF82153">
    <property type="entry name" value="FAS1 domain"/>
    <property type="match status" value="1"/>
</dbReference>
<protein>
    <submittedName>
        <fullName evidence="2">Putative surface protein with fasciclin (FAS1) repeats</fullName>
    </submittedName>
</protein>
<dbReference type="InterPro" id="IPR036378">
    <property type="entry name" value="FAS1_dom_sf"/>
</dbReference>
<comment type="caution">
    <text evidence="2">The sequence shown here is derived from an EMBL/GenBank/DDBJ whole genome shotgun (WGS) entry which is preliminary data.</text>
</comment>
<dbReference type="PANTHER" id="PTHR10900">
    <property type="entry name" value="PERIOSTIN-RELATED"/>
    <property type="match status" value="1"/>
</dbReference>
<dbReference type="Pfam" id="PF02469">
    <property type="entry name" value="Fasciclin"/>
    <property type="match status" value="1"/>
</dbReference>
<evidence type="ECO:0000313" key="3">
    <source>
        <dbReference type="Proteomes" id="UP000244168"/>
    </source>
</evidence>
<dbReference type="RefSeq" id="WP_107826821.1">
    <property type="nucleotide sequence ID" value="NZ_CP160205.1"/>
</dbReference>
<dbReference type="AlphaFoldDB" id="A0A2T5JGB8"/>
<name>A0A2T5JGB8_9SPHI</name>
<dbReference type="SMART" id="SM00554">
    <property type="entry name" value="FAS1"/>
    <property type="match status" value="1"/>
</dbReference>
<gene>
    <name evidence="2" type="ORF">C8P68_101668</name>
</gene>
<evidence type="ECO:0000313" key="2">
    <source>
        <dbReference type="EMBL" id="PTR01434.1"/>
    </source>
</evidence>